<dbReference type="RefSeq" id="WP_265765925.1">
    <property type="nucleotide sequence ID" value="NZ_JAGGJA010000006.1"/>
</dbReference>
<feature type="compositionally biased region" description="Polar residues" evidence="4">
    <location>
        <begin position="132"/>
        <end position="143"/>
    </location>
</feature>
<evidence type="ECO:0000313" key="7">
    <source>
        <dbReference type="Proteomes" id="UP001207918"/>
    </source>
</evidence>
<feature type="region of interest" description="Disordered" evidence="4">
    <location>
        <begin position="126"/>
        <end position="147"/>
    </location>
</feature>
<name>A0ABT3PMJ1_9BACT</name>
<keyword evidence="3" id="KW-0732">Signal</keyword>
<dbReference type="Proteomes" id="UP001207918">
    <property type="component" value="Unassembled WGS sequence"/>
</dbReference>
<feature type="domain" description="LysM" evidence="5">
    <location>
        <begin position="31"/>
        <end position="80"/>
    </location>
</feature>
<reference evidence="6 7" key="1">
    <citation type="submission" date="2021-03" db="EMBL/GenBank/DDBJ databases">
        <title>Aliifodinibius sp. nov., a new bacterium isolated from saline soil.</title>
        <authorList>
            <person name="Galisteo C."/>
            <person name="De La Haba R."/>
            <person name="Sanchez-Porro C."/>
            <person name="Ventosa A."/>
        </authorList>
    </citation>
    <scope>NUCLEOTIDE SEQUENCE [LARGE SCALE GENOMIC DNA]</scope>
    <source>
        <strain evidence="6 7">1BSP15-2V2</strain>
    </source>
</reference>
<dbReference type="Gene3D" id="3.10.350.10">
    <property type="entry name" value="LysM domain"/>
    <property type="match status" value="1"/>
</dbReference>
<organism evidence="6 7">
    <name type="scientific">Fodinibius salsisoli</name>
    <dbReference type="NCBI Taxonomy" id="2820877"/>
    <lineage>
        <taxon>Bacteria</taxon>
        <taxon>Pseudomonadati</taxon>
        <taxon>Balneolota</taxon>
        <taxon>Balneolia</taxon>
        <taxon>Balneolales</taxon>
        <taxon>Balneolaceae</taxon>
        <taxon>Fodinibius</taxon>
    </lineage>
</organism>
<evidence type="ECO:0000256" key="2">
    <source>
        <dbReference type="ARBA" id="ARBA00014024"/>
    </source>
</evidence>
<accession>A0ABT3PMJ1</accession>
<dbReference type="Pfam" id="PF10627">
    <property type="entry name" value="CsgE"/>
    <property type="match status" value="1"/>
</dbReference>
<evidence type="ECO:0000256" key="1">
    <source>
        <dbReference type="ARBA" id="ARBA00003989"/>
    </source>
</evidence>
<keyword evidence="7" id="KW-1185">Reference proteome</keyword>
<dbReference type="InterPro" id="IPR036779">
    <property type="entry name" value="LysM_dom_sf"/>
</dbReference>
<comment type="function">
    <text evidence="1">May be involved in the biogenesis of curli organelles.</text>
</comment>
<dbReference type="PROSITE" id="PS51782">
    <property type="entry name" value="LYSM"/>
    <property type="match status" value="1"/>
</dbReference>
<protein>
    <recommendedName>
        <fullName evidence="2">Curli production assembly/transport component CsgE</fullName>
    </recommendedName>
</protein>
<evidence type="ECO:0000313" key="6">
    <source>
        <dbReference type="EMBL" id="MCW9707166.1"/>
    </source>
</evidence>
<evidence type="ECO:0000259" key="5">
    <source>
        <dbReference type="PROSITE" id="PS51782"/>
    </source>
</evidence>
<comment type="caution">
    <text evidence="6">The sequence shown here is derived from an EMBL/GenBank/DDBJ whole genome shotgun (WGS) entry which is preliminary data.</text>
</comment>
<sequence>MNNRAIVTILVYIAFWGYGNISIAQISADYKSYTIQSEDNTLSDIAEKLGSEDFWQPIYRANSDIISNNGFIEEGQVLTLPAAVFQSKEFIYHSSNKGNTSTNPTDKESKEKQLEQFRSAFKSLVNKEKQNQEQSETSPQQDPTLELGGFVLDETRSKMGRDFYNLFYQHWEAPQNASNFTITISEQPTIGRGSQVTIKLDYNQIFSARLQPRYEYIETLSKQAVARSQQAVQQQASVKNQLIGY</sequence>
<proteinExistence type="predicted"/>
<dbReference type="InterPro" id="IPR018392">
    <property type="entry name" value="LysM"/>
</dbReference>
<evidence type="ECO:0000256" key="4">
    <source>
        <dbReference type="SAM" id="MobiDB-lite"/>
    </source>
</evidence>
<dbReference type="InterPro" id="IPR018900">
    <property type="entry name" value="Curli_CsgE"/>
</dbReference>
<dbReference type="EMBL" id="JAGGJA010000006">
    <property type="protein sequence ID" value="MCW9707166.1"/>
    <property type="molecule type" value="Genomic_DNA"/>
</dbReference>
<gene>
    <name evidence="6" type="ORF">J6I44_09885</name>
</gene>
<evidence type="ECO:0000256" key="3">
    <source>
        <dbReference type="ARBA" id="ARBA00022729"/>
    </source>
</evidence>